<dbReference type="EMBL" id="CP136522">
    <property type="protein sequence ID" value="WOT04633.1"/>
    <property type="molecule type" value="Genomic_DNA"/>
</dbReference>
<comment type="similarity">
    <text evidence="1">Belongs to the UPF0270 family.</text>
</comment>
<dbReference type="SUPFAM" id="SSF118001">
    <property type="entry name" value="YehU-like"/>
    <property type="match status" value="1"/>
</dbReference>
<keyword evidence="3" id="KW-1185">Reference proteome</keyword>
<dbReference type="InterPro" id="IPR036685">
    <property type="entry name" value="YehU-like_sf"/>
</dbReference>
<accession>A0ABZ0JWT4</accession>
<dbReference type="Proteomes" id="UP001529491">
    <property type="component" value="Chromosome"/>
</dbReference>
<dbReference type="InterPro" id="IPR010648">
    <property type="entry name" value="UPF0270"/>
</dbReference>
<organism evidence="2 3">
    <name type="scientific">Shewanella youngdeokensis</name>
    <dbReference type="NCBI Taxonomy" id="2999068"/>
    <lineage>
        <taxon>Bacteria</taxon>
        <taxon>Pseudomonadati</taxon>
        <taxon>Pseudomonadota</taxon>
        <taxon>Gammaproteobacteria</taxon>
        <taxon>Alteromonadales</taxon>
        <taxon>Shewanellaceae</taxon>
        <taxon>Shewanella</taxon>
    </lineage>
</organism>
<evidence type="ECO:0000256" key="1">
    <source>
        <dbReference type="ARBA" id="ARBA00006450"/>
    </source>
</evidence>
<evidence type="ECO:0000313" key="3">
    <source>
        <dbReference type="Proteomes" id="UP001529491"/>
    </source>
</evidence>
<evidence type="ECO:0000313" key="2">
    <source>
        <dbReference type="EMBL" id="WOT04633.1"/>
    </source>
</evidence>
<dbReference type="RefSeq" id="WP_310472271.1">
    <property type="nucleotide sequence ID" value="NZ_CP136522.1"/>
</dbReference>
<protein>
    <submittedName>
        <fullName evidence="2">YheU family protein</fullName>
    </submittedName>
</protein>
<reference evidence="2 3" key="1">
    <citation type="submission" date="2023-10" db="EMBL/GenBank/DDBJ databases">
        <title>Complete genome sequence of Shewanella sp. DAU334.</title>
        <authorList>
            <person name="Lee Y.-S."/>
            <person name="Jeong H.-R."/>
            <person name="Hwang E.-J."/>
            <person name="Choi Y.-L."/>
            <person name="Kim G.-D."/>
        </authorList>
    </citation>
    <scope>NUCLEOTIDE SEQUENCE [LARGE SCALE GENOMIC DNA]</scope>
    <source>
        <strain evidence="2 3">DAU334</strain>
    </source>
</reference>
<dbReference type="Pfam" id="PF06794">
    <property type="entry name" value="UPF0270"/>
    <property type="match status" value="1"/>
</dbReference>
<sequence length="84" mass="9557">MLVPYETLKQLPTETLENLIKEFLIAQLEDGSFSGTDADSMQNSINMCREALRTGQLIVEYSEEDESIAIRRQDDIVAMSRTQD</sequence>
<proteinExistence type="inferred from homology"/>
<name>A0ABZ0JWT4_9GAMM</name>
<gene>
    <name evidence="2" type="ORF">RGE70_15125</name>
</gene>
<dbReference type="Gene3D" id="1.10.10.610">
    <property type="entry name" value="YehU-like"/>
    <property type="match status" value="1"/>
</dbReference>